<dbReference type="Gene3D" id="3.30.710.10">
    <property type="entry name" value="Potassium Channel Kv1.1, Chain A"/>
    <property type="match status" value="1"/>
</dbReference>
<accession>A0AAV5UZX2</accession>
<dbReference type="PANTHER" id="PTHR22744:SF14">
    <property type="entry name" value="BTB DOMAIN-CONTAINING PROTEIN-RELATED"/>
    <property type="match status" value="1"/>
</dbReference>
<feature type="non-terminal residue" evidence="2">
    <location>
        <position position="1"/>
    </location>
</feature>
<dbReference type="PROSITE" id="PS50097">
    <property type="entry name" value="BTB"/>
    <property type="match status" value="1"/>
</dbReference>
<comment type="caution">
    <text evidence="2">The sequence shown here is derived from an EMBL/GenBank/DDBJ whole genome shotgun (WGS) entry which is preliminary data.</text>
</comment>
<evidence type="ECO:0000313" key="3">
    <source>
        <dbReference type="Proteomes" id="UP001432322"/>
    </source>
</evidence>
<dbReference type="SUPFAM" id="SSF54695">
    <property type="entry name" value="POZ domain"/>
    <property type="match status" value="1"/>
</dbReference>
<dbReference type="InterPro" id="IPR011333">
    <property type="entry name" value="SKP1/BTB/POZ_sf"/>
</dbReference>
<keyword evidence="3" id="KW-1185">Reference proteome</keyword>
<dbReference type="InterPro" id="IPR000210">
    <property type="entry name" value="BTB/POZ_dom"/>
</dbReference>
<protein>
    <recommendedName>
        <fullName evidence="1">BTB domain-containing protein</fullName>
    </recommendedName>
</protein>
<name>A0AAV5UZX2_9BILA</name>
<organism evidence="2 3">
    <name type="scientific">Pristionchus fissidentatus</name>
    <dbReference type="NCBI Taxonomy" id="1538716"/>
    <lineage>
        <taxon>Eukaryota</taxon>
        <taxon>Metazoa</taxon>
        <taxon>Ecdysozoa</taxon>
        <taxon>Nematoda</taxon>
        <taxon>Chromadorea</taxon>
        <taxon>Rhabditida</taxon>
        <taxon>Rhabditina</taxon>
        <taxon>Diplogasteromorpha</taxon>
        <taxon>Diplogasteroidea</taxon>
        <taxon>Neodiplogasteridae</taxon>
        <taxon>Pristionchus</taxon>
    </lineage>
</organism>
<feature type="domain" description="BTB" evidence="1">
    <location>
        <begin position="1"/>
        <end position="59"/>
    </location>
</feature>
<dbReference type="Proteomes" id="UP001432322">
    <property type="component" value="Unassembled WGS sequence"/>
</dbReference>
<evidence type="ECO:0000313" key="2">
    <source>
        <dbReference type="EMBL" id="GMT12611.1"/>
    </source>
</evidence>
<dbReference type="Pfam" id="PF00651">
    <property type="entry name" value="BTB"/>
    <property type="match status" value="1"/>
</dbReference>
<gene>
    <name evidence="2" type="ORF">PFISCL1PPCAC_3908</name>
</gene>
<evidence type="ECO:0000259" key="1">
    <source>
        <dbReference type="PROSITE" id="PS50097"/>
    </source>
</evidence>
<dbReference type="PANTHER" id="PTHR22744">
    <property type="entry name" value="HELIX LOOP HELIX PROTEIN 21-RELATED"/>
    <property type="match status" value="1"/>
</dbReference>
<dbReference type="AlphaFoldDB" id="A0AAV5UZX2"/>
<dbReference type="CDD" id="cd18186">
    <property type="entry name" value="BTB_POZ_ZBTB_KLHL-like"/>
    <property type="match status" value="1"/>
</dbReference>
<sequence>GKKLHVSKQFMSIHSPVFKRMLCGSLTTRNMKIEIKDVDYQEFVEFLNVIYPSFQKITDDNALETRSSL</sequence>
<proteinExistence type="predicted"/>
<dbReference type="EMBL" id="BTSY01000001">
    <property type="protein sequence ID" value="GMT12611.1"/>
    <property type="molecule type" value="Genomic_DNA"/>
</dbReference>
<reference evidence="2" key="1">
    <citation type="submission" date="2023-10" db="EMBL/GenBank/DDBJ databases">
        <title>Genome assembly of Pristionchus species.</title>
        <authorList>
            <person name="Yoshida K."/>
            <person name="Sommer R.J."/>
        </authorList>
    </citation>
    <scope>NUCLEOTIDE SEQUENCE</scope>
    <source>
        <strain evidence="2">RS5133</strain>
    </source>
</reference>